<feature type="compositionally biased region" description="Polar residues" evidence="8">
    <location>
        <begin position="453"/>
        <end position="467"/>
    </location>
</feature>
<feature type="coiled-coil region" evidence="7">
    <location>
        <begin position="116"/>
        <end position="157"/>
    </location>
</feature>
<dbReference type="GO" id="GO:0060271">
    <property type="term" value="P:cilium assembly"/>
    <property type="evidence" value="ECO:0007669"/>
    <property type="project" value="TreeGrafter"/>
</dbReference>
<feature type="compositionally biased region" description="Polar residues" evidence="8">
    <location>
        <begin position="777"/>
        <end position="791"/>
    </location>
</feature>
<dbReference type="GO" id="GO:0005737">
    <property type="term" value="C:cytoplasm"/>
    <property type="evidence" value="ECO:0007669"/>
    <property type="project" value="UniProtKB-SubCell"/>
</dbReference>
<evidence type="ECO:0000256" key="3">
    <source>
        <dbReference type="ARBA" id="ARBA00022723"/>
    </source>
</evidence>
<evidence type="ECO:0000256" key="1">
    <source>
        <dbReference type="ARBA" id="ARBA00004496"/>
    </source>
</evidence>
<feature type="coiled-coil region" evidence="7">
    <location>
        <begin position="217"/>
        <end position="244"/>
    </location>
</feature>
<dbReference type="GO" id="GO:0008270">
    <property type="term" value="F:zinc ion binding"/>
    <property type="evidence" value="ECO:0007669"/>
    <property type="project" value="UniProtKB-KW"/>
</dbReference>
<keyword evidence="5" id="KW-0862">Zinc</keyword>
<keyword evidence="12" id="KW-1185">Reference proteome</keyword>
<feature type="compositionally biased region" description="Acidic residues" evidence="8">
    <location>
        <begin position="881"/>
        <end position="891"/>
    </location>
</feature>
<dbReference type="KEGG" id="lgi:LOTGIDRAFT_236380"/>
<feature type="compositionally biased region" description="Low complexity" evidence="8">
    <location>
        <begin position="469"/>
        <end position="480"/>
    </location>
</feature>
<evidence type="ECO:0000256" key="7">
    <source>
        <dbReference type="SAM" id="Coils"/>
    </source>
</evidence>
<dbReference type="AlphaFoldDB" id="V3ZI51"/>
<dbReference type="GO" id="GO:0036064">
    <property type="term" value="C:ciliary basal body"/>
    <property type="evidence" value="ECO:0007669"/>
    <property type="project" value="TreeGrafter"/>
</dbReference>
<dbReference type="Proteomes" id="UP000030746">
    <property type="component" value="Unassembled WGS sequence"/>
</dbReference>
<feature type="compositionally biased region" description="Polar residues" evidence="8">
    <location>
        <begin position="626"/>
        <end position="653"/>
    </location>
</feature>
<dbReference type="OMA" id="FFMSNAG"/>
<evidence type="ECO:0000313" key="11">
    <source>
        <dbReference type="EMBL" id="ESO83867.1"/>
    </source>
</evidence>
<evidence type="ECO:0000259" key="9">
    <source>
        <dbReference type="Pfam" id="PF13815"/>
    </source>
</evidence>
<keyword evidence="6 7" id="KW-0175">Coiled coil</keyword>
<accession>V3ZI51</accession>
<dbReference type="InterPro" id="IPR032714">
    <property type="entry name" value="DZIP1_N"/>
</dbReference>
<keyword evidence="4" id="KW-0863">Zinc-finger</keyword>
<dbReference type="CTD" id="20250128"/>
<feature type="domain" description="Cilium assembly protein DZIP1" evidence="10">
    <location>
        <begin position="550"/>
        <end position="621"/>
    </location>
</feature>
<name>V3ZI51_LOTGI</name>
<feature type="region of interest" description="Disordered" evidence="8">
    <location>
        <begin position="453"/>
        <end position="523"/>
    </location>
</feature>
<feature type="compositionally biased region" description="Acidic residues" evidence="8">
    <location>
        <begin position="809"/>
        <end position="820"/>
    </location>
</feature>
<dbReference type="Pfam" id="PF13815">
    <property type="entry name" value="Dzip-like_N"/>
    <property type="match status" value="1"/>
</dbReference>
<feature type="compositionally biased region" description="Polar residues" evidence="8">
    <location>
        <begin position="731"/>
        <end position="740"/>
    </location>
</feature>
<feature type="compositionally biased region" description="Low complexity" evidence="8">
    <location>
        <begin position="654"/>
        <end position="669"/>
    </location>
</feature>
<feature type="coiled-coil region" evidence="7">
    <location>
        <begin position="397"/>
        <end position="445"/>
    </location>
</feature>
<protein>
    <submittedName>
        <fullName evidence="11">Uncharacterized protein</fullName>
    </submittedName>
</protein>
<reference evidence="11 12" key="1">
    <citation type="journal article" date="2013" name="Nature">
        <title>Insights into bilaterian evolution from three spiralian genomes.</title>
        <authorList>
            <person name="Simakov O."/>
            <person name="Marletaz F."/>
            <person name="Cho S.J."/>
            <person name="Edsinger-Gonzales E."/>
            <person name="Havlak P."/>
            <person name="Hellsten U."/>
            <person name="Kuo D.H."/>
            <person name="Larsson T."/>
            <person name="Lv J."/>
            <person name="Arendt D."/>
            <person name="Savage R."/>
            <person name="Osoegawa K."/>
            <person name="de Jong P."/>
            <person name="Grimwood J."/>
            <person name="Chapman J.A."/>
            <person name="Shapiro H."/>
            <person name="Aerts A."/>
            <person name="Otillar R.P."/>
            <person name="Terry A.Y."/>
            <person name="Boore J.L."/>
            <person name="Grigoriev I.V."/>
            <person name="Lindberg D.R."/>
            <person name="Seaver E.C."/>
            <person name="Weisblat D.A."/>
            <person name="Putnam N.H."/>
            <person name="Rokhsar D.S."/>
        </authorList>
    </citation>
    <scope>NUCLEOTIDE SEQUENCE [LARGE SCALE GENOMIC DNA]</scope>
</reference>
<evidence type="ECO:0000259" key="10">
    <source>
        <dbReference type="Pfam" id="PF25977"/>
    </source>
</evidence>
<dbReference type="OrthoDB" id="515971at2759"/>
<feature type="compositionally biased region" description="Low complexity" evidence="8">
    <location>
        <begin position="853"/>
        <end position="862"/>
    </location>
</feature>
<evidence type="ECO:0000256" key="4">
    <source>
        <dbReference type="ARBA" id="ARBA00022771"/>
    </source>
</evidence>
<evidence type="ECO:0000256" key="5">
    <source>
        <dbReference type="ARBA" id="ARBA00022833"/>
    </source>
</evidence>
<dbReference type="InterPro" id="IPR058883">
    <property type="entry name" value="DZIP1_dom"/>
</dbReference>
<dbReference type="GeneID" id="20250128"/>
<feature type="compositionally biased region" description="Low complexity" evidence="8">
    <location>
        <begin position="870"/>
        <end position="880"/>
    </location>
</feature>
<comment type="subcellular location">
    <subcellularLocation>
        <location evidence="1">Cytoplasm</location>
    </subcellularLocation>
</comment>
<evidence type="ECO:0000256" key="6">
    <source>
        <dbReference type="ARBA" id="ARBA00023054"/>
    </source>
</evidence>
<feature type="compositionally biased region" description="Basic and acidic residues" evidence="8">
    <location>
        <begin position="612"/>
        <end position="624"/>
    </location>
</feature>
<dbReference type="PANTHER" id="PTHR21502:SF3">
    <property type="entry name" value="CILIUM ASSEMBLY PROTEIN DZIP1L"/>
    <property type="match status" value="1"/>
</dbReference>
<evidence type="ECO:0000313" key="12">
    <source>
        <dbReference type="Proteomes" id="UP000030746"/>
    </source>
</evidence>
<proteinExistence type="predicted"/>
<dbReference type="HOGENOM" id="CLU_310625_0_0_1"/>
<feature type="region of interest" description="Disordered" evidence="8">
    <location>
        <begin position="612"/>
        <end position="891"/>
    </location>
</feature>
<organism evidence="11 12">
    <name type="scientific">Lottia gigantea</name>
    <name type="common">Giant owl limpet</name>
    <dbReference type="NCBI Taxonomy" id="225164"/>
    <lineage>
        <taxon>Eukaryota</taxon>
        <taxon>Metazoa</taxon>
        <taxon>Spiralia</taxon>
        <taxon>Lophotrochozoa</taxon>
        <taxon>Mollusca</taxon>
        <taxon>Gastropoda</taxon>
        <taxon>Patellogastropoda</taxon>
        <taxon>Lottioidea</taxon>
        <taxon>Lottiidae</taxon>
        <taxon>Lottia</taxon>
    </lineage>
</organism>
<gene>
    <name evidence="11" type="ORF">LOTGIDRAFT_236380</name>
</gene>
<feature type="domain" description="Cilium assembly protein DZIP1 N-terminal" evidence="9">
    <location>
        <begin position="35"/>
        <end position="151"/>
    </location>
</feature>
<dbReference type="Pfam" id="PF25977">
    <property type="entry name" value="DZIP1"/>
    <property type="match status" value="1"/>
</dbReference>
<dbReference type="InterPro" id="IPR051241">
    <property type="entry name" value="DZIP_RILPL"/>
</dbReference>
<evidence type="ECO:0000256" key="8">
    <source>
        <dbReference type="SAM" id="MobiDB-lite"/>
    </source>
</evidence>
<dbReference type="EMBL" id="KB203567">
    <property type="protein sequence ID" value="ESO83867.1"/>
    <property type="molecule type" value="Genomic_DNA"/>
</dbReference>
<feature type="compositionally biased region" description="Acidic residues" evidence="8">
    <location>
        <begin position="743"/>
        <end position="753"/>
    </location>
</feature>
<dbReference type="PANTHER" id="PTHR21502">
    <property type="entry name" value="ZINC FINGER PROTEIN DZIP1"/>
    <property type="match status" value="1"/>
</dbReference>
<feature type="compositionally biased region" description="Polar residues" evidence="8">
    <location>
        <begin position="670"/>
        <end position="699"/>
    </location>
</feature>
<sequence>MATVYMNAPSTSFGGVGGFNPHQTAPGANGKNGNFAFKKRFEHIDWRKIASIDVDQISRTLDFNALQENIMNLTFCNIESELDMRMVDPNFVKLFKLAQFTIEYLLHSQDYLAGIVAASEEKVKLTEQEMIKLKEELEKLKEELTESKKESHKRKKLLIAQQQMIHSGSDSYNKCPFCSKAFLNASFLQSHIFRRHHEFSSKASSSEPHQLSGGSMNKTLEAELNNIKDRLHRTEAALKEEKKVNRSLKSSLKDGDRSIVNISSDVYNDVQQHEIDEMRKMYEREIREVNMKLQASERALIDGHRSNLGDMQDDDDDRRAIKRQREDAAILKEQLQEQLNNVEKQMSIKLEKQERKWSKKVQNMSKQHADELHKLNNALEDTNMALIESKAHSEPHVEKQLRENEDLVRKSREQEKMLNSLEEEMIRTEELRKSAEFKRKQVERERRIRNETVVETFTSKQSTSPQHHSPVNTRTSPSRRSPGRKSPAETRKARVSMYPSDDEDEESTATGLLTGTGSFKGTGTLGSSLGSALGTREFVDKIRQNITIDMMGKEFDAFLNEKLGKIGVDPKHPYISDRVRDNKLAMLKTQRQSLERKYVDFARLRQRLDMEATSKAKEKMREMQRSPATGSRTFQGSRNPSPAQTGNRRTFPQPSTSSGGPSPRPRGTGNTPKPTPRSTSPNKNLQSTGSTTEWTSTNWDSDESEGEDSLARDIKPLSTSPVRSPPRAQTRLIQSQPIQQHNDDDEWDSDSDDFSSPRRPVVQPRLIISKPKGENVSRISQSIENQLNNRGSVKKPAGSVNTIQGTEGFDVDDFDSDEDDNAFKPATQRHQNTRMSHNETDLSTNTYGTSQWGSSSKGVSSVNQDKRPQSKSSFVSVTDVSSDEELDLNNI</sequence>
<keyword evidence="2" id="KW-0963">Cytoplasm</keyword>
<dbReference type="RefSeq" id="XP_009065444.1">
    <property type="nucleotide sequence ID" value="XM_009067196.1"/>
</dbReference>
<keyword evidence="3" id="KW-0479">Metal-binding</keyword>
<feature type="coiled-coil region" evidence="7">
    <location>
        <begin position="268"/>
        <end position="356"/>
    </location>
</feature>
<feature type="compositionally biased region" description="Polar residues" evidence="8">
    <location>
        <begin position="828"/>
        <end position="852"/>
    </location>
</feature>
<evidence type="ECO:0000256" key="2">
    <source>
        <dbReference type="ARBA" id="ARBA00022490"/>
    </source>
</evidence>